<feature type="region of interest" description="Disordered" evidence="1">
    <location>
        <begin position="1"/>
        <end position="34"/>
    </location>
</feature>
<name>A0A538SPS6_UNCEI</name>
<feature type="compositionally biased region" description="Basic and acidic residues" evidence="1">
    <location>
        <begin position="22"/>
        <end position="34"/>
    </location>
</feature>
<proteinExistence type="predicted"/>
<evidence type="ECO:0008006" key="5">
    <source>
        <dbReference type="Google" id="ProtNLM"/>
    </source>
</evidence>
<organism evidence="3 4">
    <name type="scientific">Eiseniibacteriota bacterium</name>
    <dbReference type="NCBI Taxonomy" id="2212470"/>
    <lineage>
        <taxon>Bacteria</taxon>
        <taxon>Candidatus Eiseniibacteriota</taxon>
    </lineage>
</organism>
<gene>
    <name evidence="3" type="ORF">E6K74_09680</name>
</gene>
<sequence length="266" mass="29156">MKDKEMQRLMNDQLDGLATPAESERLRRELASDEGARKEYRSLGAVFDVLNRAEIEEPPPDLKQNVMRAIHHRVEMMPVRKGWRELIGAAFRKRPAFGYAYSFAAGAALAVLAFALLTGNSIMGSGIESGPFSGTMLPSLGVGQLRRIDSREFTLRDGRVLAEMLSGGDRFVARITARAPEGTEVVVSYDPGSWSVAGLRQHPATANDVMLGFGRISVRIQQIGESQYLLYLARRGPAGSPLRIAIHSPNGRVQGELETRVPRPGS</sequence>
<evidence type="ECO:0000256" key="1">
    <source>
        <dbReference type="SAM" id="MobiDB-lite"/>
    </source>
</evidence>
<comment type="caution">
    <text evidence="3">The sequence shown here is derived from an EMBL/GenBank/DDBJ whole genome shotgun (WGS) entry which is preliminary data.</text>
</comment>
<evidence type="ECO:0000256" key="2">
    <source>
        <dbReference type="SAM" id="Phobius"/>
    </source>
</evidence>
<dbReference type="Proteomes" id="UP000319829">
    <property type="component" value="Unassembled WGS sequence"/>
</dbReference>
<reference evidence="3 4" key="1">
    <citation type="journal article" date="2019" name="Nat. Microbiol.">
        <title>Mediterranean grassland soil C-N compound turnover is dependent on rainfall and depth, and is mediated by genomically divergent microorganisms.</title>
        <authorList>
            <person name="Diamond S."/>
            <person name="Andeer P.F."/>
            <person name="Li Z."/>
            <person name="Crits-Christoph A."/>
            <person name="Burstein D."/>
            <person name="Anantharaman K."/>
            <person name="Lane K.R."/>
            <person name="Thomas B.C."/>
            <person name="Pan C."/>
            <person name="Northen T.R."/>
            <person name="Banfield J.F."/>
        </authorList>
    </citation>
    <scope>NUCLEOTIDE SEQUENCE [LARGE SCALE GENOMIC DNA]</scope>
    <source>
        <strain evidence="3">WS_4</strain>
    </source>
</reference>
<feature type="transmembrane region" description="Helical" evidence="2">
    <location>
        <begin position="96"/>
        <end position="117"/>
    </location>
</feature>
<accession>A0A538SPS6</accession>
<protein>
    <recommendedName>
        <fullName evidence="5">Anti-sigma factor</fullName>
    </recommendedName>
</protein>
<dbReference type="EMBL" id="VBOU01000087">
    <property type="protein sequence ID" value="TMQ53357.1"/>
    <property type="molecule type" value="Genomic_DNA"/>
</dbReference>
<dbReference type="AlphaFoldDB" id="A0A538SPS6"/>
<keyword evidence="2" id="KW-0472">Membrane</keyword>
<evidence type="ECO:0000313" key="3">
    <source>
        <dbReference type="EMBL" id="TMQ53357.1"/>
    </source>
</evidence>
<keyword evidence="2" id="KW-0812">Transmembrane</keyword>
<evidence type="ECO:0000313" key="4">
    <source>
        <dbReference type="Proteomes" id="UP000319829"/>
    </source>
</evidence>
<keyword evidence="2" id="KW-1133">Transmembrane helix</keyword>